<dbReference type="AlphaFoldDB" id="A0A1B9GS71"/>
<gene>
    <name evidence="2" type="ORF">I316_04263</name>
</gene>
<proteinExistence type="predicted"/>
<reference evidence="2 3" key="1">
    <citation type="submission" date="2013-07" db="EMBL/GenBank/DDBJ databases">
        <title>The Genome Sequence of Cryptococcus heveanensis BCC8398.</title>
        <authorList>
            <consortium name="The Broad Institute Genome Sequencing Platform"/>
            <person name="Cuomo C."/>
            <person name="Litvintseva A."/>
            <person name="Chen Y."/>
            <person name="Heitman J."/>
            <person name="Sun S."/>
            <person name="Springer D."/>
            <person name="Dromer F."/>
            <person name="Young S.K."/>
            <person name="Zeng Q."/>
            <person name="Gargeya S."/>
            <person name="Fitzgerald M."/>
            <person name="Abouelleil A."/>
            <person name="Alvarado L."/>
            <person name="Berlin A.M."/>
            <person name="Chapman S.B."/>
            <person name="Dewar J."/>
            <person name="Goldberg J."/>
            <person name="Griggs A."/>
            <person name="Gujja S."/>
            <person name="Hansen M."/>
            <person name="Howarth C."/>
            <person name="Imamovic A."/>
            <person name="Larimer J."/>
            <person name="McCowan C."/>
            <person name="Murphy C."/>
            <person name="Pearson M."/>
            <person name="Priest M."/>
            <person name="Roberts A."/>
            <person name="Saif S."/>
            <person name="Shea T."/>
            <person name="Sykes S."/>
            <person name="Wortman J."/>
            <person name="Nusbaum C."/>
            <person name="Birren B."/>
        </authorList>
    </citation>
    <scope>NUCLEOTIDE SEQUENCE [LARGE SCALE GENOMIC DNA]</scope>
    <source>
        <strain evidence="2 3">BCC8398</strain>
    </source>
</reference>
<dbReference type="InterPro" id="IPR039254">
    <property type="entry name" value="Rds1"/>
</dbReference>
<dbReference type="OrthoDB" id="1001765at2759"/>
<evidence type="ECO:0000256" key="1">
    <source>
        <dbReference type="SAM" id="SignalP"/>
    </source>
</evidence>
<feature type="signal peptide" evidence="1">
    <location>
        <begin position="1"/>
        <end position="20"/>
    </location>
</feature>
<dbReference type="Proteomes" id="UP000092666">
    <property type="component" value="Unassembled WGS sequence"/>
</dbReference>
<dbReference type="PANTHER" id="PTHR38705">
    <property type="entry name" value="PROTEIN RDS1"/>
    <property type="match status" value="1"/>
</dbReference>
<feature type="chain" id="PRO_5008627292" description="Rds1p" evidence="1">
    <location>
        <begin position="21"/>
        <end position="354"/>
    </location>
</feature>
<sequence length="354" mass="38210">MRNTAIVALALGLASTSVSATPIVTSNKWKRADLQGLDFEIINLARNLESLELNYWNQGLANFTDDDFNNAGYQGFRQYLELFRDQEIAHFTVLKWVSSSSSSGPHLLLYQYCPEHGHHSSCQDKEELTKSTSPQSLSSSLRMYSEAAGGGFKNCTYKFPVTTPYDLLAVGQVVTTVGEGAFIGGVANLTSSPARQTGASILGNEARQNSLLRQYLGLDYFNAVNFDTPLTASQAYSLAEPFLDCPSSNPPINFHLIPPLMANFTSGNPPHNAGDEVTIMWNSDKVYLGPDVHIQFLSDVNSIAAPLTQSSDGQGTVTLPEAINGTAILVATNFNGGGPIPDKQNFAIGYLVVA</sequence>
<dbReference type="STRING" id="1296120.A0A1B9GS71"/>
<evidence type="ECO:0000313" key="2">
    <source>
        <dbReference type="EMBL" id="OCF33920.1"/>
    </source>
</evidence>
<dbReference type="PANTHER" id="PTHR38705:SF1">
    <property type="entry name" value="PROTEIN RDS1"/>
    <property type="match status" value="1"/>
</dbReference>
<evidence type="ECO:0008006" key="4">
    <source>
        <dbReference type="Google" id="ProtNLM"/>
    </source>
</evidence>
<protein>
    <recommendedName>
        <fullName evidence="4">Rds1p</fullName>
    </recommendedName>
</protein>
<evidence type="ECO:0000313" key="3">
    <source>
        <dbReference type="Proteomes" id="UP000092666"/>
    </source>
</evidence>
<dbReference type="Pfam" id="PF13668">
    <property type="entry name" value="Ferritin_2"/>
    <property type="match status" value="1"/>
</dbReference>
<keyword evidence="3" id="KW-1185">Reference proteome</keyword>
<accession>A0A1B9GS71</accession>
<name>A0A1B9GS71_9TREE</name>
<organism evidence="2 3">
    <name type="scientific">Kwoniella heveanensis BCC8398</name>
    <dbReference type="NCBI Taxonomy" id="1296120"/>
    <lineage>
        <taxon>Eukaryota</taxon>
        <taxon>Fungi</taxon>
        <taxon>Dikarya</taxon>
        <taxon>Basidiomycota</taxon>
        <taxon>Agaricomycotina</taxon>
        <taxon>Tremellomycetes</taxon>
        <taxon>Tremellales</taxon>
        <taxon>Cryptococcaceae</taxon>
        <taxon>Kwoniella</taxon>
    </lineage>
</organism>
<dbReference type="EMBL" id="KI669502">
    <property type="protein sequence ID" value="OCF33920.1"/>
    <property type="molecule type" value="Genomic_DNA"/>
</dbReference>
<reference evidence="3" key="2">
    <citation type="submission" date="2013-12" db="EMBL/GenBank/DDBJ databases">
        <title>Evolution of pathogenesis and genome organization in the Tremellales.</title>
        <authorList>
            <person name="Cuomo C."/>
            <person name="Litvintseva A."/>
            <person name="Heitman J."/>
            <person name="Chen Y."/>
            <person name="Sun S."/>
            <person name="Springer D."/>
            <person name="Dromer F."/>
            <person name="Young S."/>
            <person name="Zeng Q."/>
            <person name="Chapman S."/>
            <person name="Gujja S."/>
            <person name="Saif S."/>
            <person name="Birren B."/>
        </authorList>
    </citation>
    <scope>NUCLEOTIDE SEQUENCE [LARGE SCALE GENOMIC DNA]</scope>
    <source>
        <strain evidence="3">BCC8398</strain>
    </source>
</reference>
<keyword evidence="1" id="KW-0732">Signal</keyword>